<feature type="compositionally biased region" description="Low complexity" evidence="4">
    <location>
        <begin position="86"/>
        <end position="96"/>
    </location>
</feature>
<gene>
    <name evidence="5" type="ORF">PPROV_000261500</name>
</gene>
<evidence type="ECO:0000256" key="1">
    <source>
        <dbReference type="ARBA" id="ARBA00010617"/>
    </source>
</evidence>
<organism evidence="5 6">
    <name type="scientific">Pycnococcus provasolii</name>
    <dbReference type="NCBI Taxonomy" id="41880"/>
    <lineage>
        <taxon>Eukaryota</taxon>
        <taxon>Viridiplantae</taxon>
        <taxon>Chlorophyta</taxon>
        <taxon>Pseudoscourfieldiophyceae</taxon>
        <taxon>Pseudoscourfieldiales</taxon>
        <taxon>Pycnococcaceae</taxon>
        <taxon>Pycnococcus</taxon>
    </lineage>
</organism>
<feature type="binding site" description="axial binding residue" evidence="2">
    <location>
        <position position="613"/>
    </location>
    <ligand>
        <name>heme</name>
        <dbReference type="ChEBI" id="CHEBI:30413"/>
    </ligand>
    <ligandPart>
        <name>Fe</name>
        <dbReference type="ChEBI" id="CHEBI:18248"/>
    </ligandPart>
</feature>
<evidence type="ECO:0000256" key="2">
    <source>
        <dbReference type="PIRSR" id="PIRSR602401-1"/>
    </source>
</evidence>
<keyword evidence="2 3" id="KW-0349">Heme</keyword>
<protein>
    <recommendedName>
        <fullName evidence="7">Cytochrome P450</fullName>
    </recommendedName>
</protein>
<dbReference type="PANTHER" id="PTHR24291:SF183">
    <property type="entry name" value="CYTOCHROME P450 97B3, CHLOROPLASTIC"/>
    <property type="match status" value="1"/>
</dbReference>
<dbReference type="PRINTS" id="PR00385">
    <property type="entry name" value="P450"/>
</dbReference>
<dbReference type="InterPro" id="IPR001128">
    <property type="entry name" value="Cyt_P450"/>
</dbReference>
<comment type="similarity">
    <text evidence="1 3">Belongs to the cytochrome P450 family.</text>
</comment>
<dbReference type="GO" id="GO:0005506">
    <property type="term" value="F:iron ion binding"/>
    <property type="evidence" value="ECO:0007669"/>
    <property type="project" value="InterPro"/>
</dbReference>
<dbReference type="EMBL" id="BNJQ01000006">
    <property type="protein sequence ID" value="GHP03861.1"/>
    <property type="molecule type" value="Genomic_DNA"/>
</dbReference>
<dbReference type="SUPFAM" id="SSF48264">
    <property type="entry name" value="Cytochrome P450"/>
    <property type="match status" value="1"/>
</dbReference>
<evidence type="ECO:0000313" key="6">
    <source>
        <dbReference type="Proteomes" id="UP000660262"/>
    </source>
</evidence>
<keyword evidence="6" id="KW-1185">Reference proteome</keyword>
<evidence type="ECO:0008006" key="7">
    <source>
        <dbReference type="Google" id="ProtNLM"/>
    </source>
</evidence>
<keyword evidence="2 3" id="KW-0408">Iron</keyword>
<keyword evidence="2 3" id="KW-0479">Metal-binding</keyword>
<sequence length="668" mass="73097">MSLASLTTALKGSRVPSIRASGIHSGGGLALRRASKWASSSHRRVSFGSPGSPGSPFSPFGSSSKSPVLSPSPVVCRATTEEEQKTSTSTSSPADAELLDDELPPLPPPSIQDTISIWITNILQIYGGKAGADNAPVAEGTLDDLVGGPLFLALHKFFQRQGGVYKLAFGPKAFIVLNDPRVIKNVLQKQPMSFDKGVLAEILSPIMGKGLIPADLETWKVRRRVVAPGLHDRYLNRMTETFVSCTNRSLASLRKQGVVGTGSSVDLEMVYGSLALDIIGLAVFNYDFKSVQERESDVVKAVYRVLREAEHRSTFYVPYWDLPFASYIFQDQIRFREDLESLDKVMETLIASALGSRTELTEEELLNRDYEDPNFDPSLLRFIMDMKLDALADGSSASGKVTDALGVQLRDDLVTLLIAGHETTAAVLTWATHEMMRQPEIFQKVREEVDSILGPYKPGEEMKLSYDQVKQLTYTKLVVMETLRLYPEPPVLIRRALQAVELDFPGVHPPVEEGQPAPTGPPPNVVLPKGVDILLGVYSLHRNPDVWGPDAETFRPDRFLEAREGSAGWEGYKPPMTQDGKTLSFLSGTSMLYPNETHFDFGFIPFGGGQRKCVGDAFAVAESVVALAGFARNLDIKHSPGKEEVGMVTGATIHTDGGLQAMLTERKE</sequence>
<proteinExistence type="inferred from homology"/>
<dbReference type="OrthoDB" id="1470350at2759"/>
<keyword evidence="3" id="KW-0503">Monooxygenase</keyword>
<dbReference type="AlphaFoldDB" id="A0A830HE59"/>
<comment type="cofactor">
    <cofactor evidence="2">
        <name>heme</name>
        <dbReference type="ChEBI" id="CHEBI:30413"/>
    </cofactor>
</comment>
<evidence type="ECO:0000256" key="3">
    <source>
        <dbReference type="RuleBase" id="RU000461"/>
    </source>
</evidence>
<dbReference type="PRINTS" id="PR00463">
    <property type="entry name" value="EP450I"/>
</dbReference>
<dbReference type="InterPro" id="IPR017972">
    <property type="entry name" value="Cyt_P450_CS"/>
</dbReference>
<dbReference type="PROSITE" id="PS00086">
    <property type="entry name" value="CYTOCHROME_P450"/>
    <property type="match status" value="1"/>
</dbReference>
<dbReference type="Gene3D" id="1.10.630.10">
    <property type="entry name" value="Cytochrome P450"/>
    <property type="match status" value="1"/>
</dbReference>
<evidence type="ECO:0000256" key="4">
    <source>
        <dbReference type="SAM" id="MobiDB-lite"/>
    </source>
</evidence>
<name>A0A830HE59_9CHLO</name>
<feature type="compositionally biased region" description="Low complexity" evidence="4">
    <location>
        <begin position="46"/>
        <end position="75"/>
    </location>
</feature>
<dbReference type="GO" id="GO:0020037">
    <property type="term" value="F:heme binding"/>
    <property type="evidence" value="ECO:0007669"/>
    <property type="project" value="InterPro"/>
</dbReference>
<reference evidence="5" key="1">
    <citation type="submission" date="2020-10" db="EMBL/GenBank/DDBJ databases">
        <title>Unveiling of a novel bifunctional photoreceptor, Dualchrome1, isolated from a cosmopolitan green alga.</title>
        <authorList>
            <person name="Suzuki S."/>
            <person name="Kawachi M."/>
        </authorList>
    </citation>
    <scope>NUCLEOTIDE SEQUENCE</scope>
    <source>
        <strain evidence="5">NIES 2893</strain>
    </source>
</reference>
<dbReference type="GO" id="GO:0004497">
    <property type="term" value="F:monooxygenase activity"/>
    <property type="evidence" value="ECO:0007669"/>
    <property type="project" value="UniProtKB-KW"/>
</dbReference>
<dbReference type="InterPro" id="IPR036396">
    <property type="entry name" value="Cyt_P450_sf"/>
</dbReference>
<dbReference type="Pfam" id="PF00067">
    <property type="entry name" value="p450"/>
    <property type="match status" value="2"/>
</dbReference>
<feature type="region of interest" description="Disordered" evidence="4">
    <location>
        <begin position="42"/>
        <end position="105"/>
    </location>
</feature>
<dbReference type="PANTHER" id="PTHR24291">
    <property type="entry name" value="CYTOCHROME P450 FAMILY 4"/>
    <property type="match status" value="1"/>
</dbReference>
<dbReference type="InterPro" id="IPR050196">
    <property type="entry name" value="Cytochrome_P450_Monoox"/>
</dbReference>
<accession>A0A830HE59</accession>
<evidence type="ECO:0000313" key="5">
    <source>
        <dbReference type="EMBL" id="GHP03861.1"/>
    </source>
</evidence>
<keyword evidence="3" id="KW-0560">Oxidoreductase</keyword>
<dbReference type="Proteomes" id="UP000660262">
    <property type="component" value="Unassembled WGS sequence"/>
</dbReference>
<dbReference type="InterPro" id="IPR002401">
    <property type="entry name" value="Cyt_P450_E_grp-I"/>
</dbReference>
<dbReference type="GO" id="GO:0016705">
    <property type="term" value="F:oxidoreductase activity, acting on paired donors, with incorporation or reduction of molecular oxygen"/>
    <property type="evidence" value="ECO:0007669"/>
    <property type="project" value="InterPro"/>
</dbReference>
<comment type="caution">
    <text evidence="5">The sequence shown here is derived from an EMBL/GenBank/DDBJ whole genome shotgun (WGS) entry which is preliminary data.</text>
</comment>